<dbReference type="EMBL" id="FOSZ01000007">
    <property type="protein sequence ID" value="SFL22925.1"/>
    <property type="molecule type" value="Genomic_DNA"/>
</dbReference>
<name>A0A1I4FYJ6_9RHOB</name>
<sequence>MTQDAPEMSQEEDWYTEDVATFGDRLYAAREAAGMKRGTLAKRLGVKKSTIAAWEEDLSEPRANRLSMLAGVLNVSIRWLLMGEGDGLEAPQEDSDVTDPDLLAIFNQIRDIRARMKADLDRLAKLEKVLRKKL</sequence>
<dbReference type="STRING" id="1280847.SAMN04488036_10756"/>
<dbReference type="Proteomes" id="UP000198851">
    <property type="component" value="Unassembled WGS sequence"/>
</dbReference>
<dbReference type="PANTHER" id="PTHR46558:SF13">
    <property type="entry name" value="HTH-TYPE TRANSCRIPTIONAL REGULATOR IMMR"/>
    <property type="match status" value="1"/>
</dbReference>
<dbReference type="AlphaFoldDB" id="A0A1I4FYJ6"/>
<keyword evidence="4" id="KW-1185">Reference proteome</keyword>
<reference evidence="4" key="1">
    <citation type="submission" date="2016-10" db="EMBL/GenBank/DDBJ databases">
        <authorList>
            <person name="Varghese N."/>
            <person name="Submissions S."/>
        </authorList>
    </citation>
    <scope>NUCLEOTIDE SEQUENCE [LARGE SCALE GENOMIC DNA]</scope>
    <source>
        <strain evidence="4">DSM 28453</strain>
    </source>
</reference>
<gene>
    <name evidence="3" type="ORF">SAMN04488036_10756</name>
</gene>
<accession>A0A1I4FYJ6</accession>
<protein>
    <submittedName>
        <fullName evidence="3">Helix-turn-helix</fullName>
    </submittedName>
</protein>
<dbReference type="InterPro" id="IPR010982">
    <property type="entry name" value="Lambda_DNA-bd_dom_sf"/>
</dbReference>
<evidence type="ECO:0000313" key="4">
    <source>
        <dbReference type="Proteomes" id="UP000198851"/>
    </source>
</evidence>
<dbReference type="SMART" id="SM00530">
    <property type="entry name" value="HTH_XRE"/>
    <property type="match status" value="1"/>
</dbReference>
<dbReference type="GO" id="GO:0003677">
    <property type="term" value="F:DNA binding"/>
    <property type="evidence" value="ECO:0007669"/>
    <property type="project" value="UniProtKB-KW"/>
</dbReference>
<dbReference type="InterPro" id="IPR001387">
    <property type="entry name" value="Cro/C1-type_HTH"/>
</dbReference>
<dbReference type="Pfam" id="PF01381">
    <property type="entry name" value="HTH_3"/>
    <property type="match status" value="1"/>
</dbReference>
<keyword evidence="1" id="KW-0238">DNA-binding</keyword>
<organism evidence="3 4">
    <name type="scientific">Shimia haliotis</name>
    <dbReference type="NCBI Taxonomy" id="1280847"/>
    <lineage>
        <taxon>Bacteria</taxon>
        <taxon>Pseudomonadati</taxon>
        <taxon>Pseudomonadota</taxon>
        <taxon>Alphaproteobacteria</taxon>
        <taxon>Rhodobacterales</taxon>
        <taxon>Roseobacteraceae</taxon>
    </lineage>
</organism>
<dbReference type="CDD" id="cd00093">
    <property type="entry name" value="HTH_XRE"/>
    <property type="match status" value="1"/>
</dbReference>
<proteinExistence type="predicted"/>
<evidence type="ECO:0000313" key="3">
    <source>
        <dbReference type="EMBL" id="SFL22925.1"/>
    </source>
</evidence>
<dbReference type="RefSeq" id="WP_244503640.1">
    <property type="nucleotide sequence ID" value="NZ_FOSZ01000007.1"/>
</dbReference>
<dbReference type="SUPFAM" id="SSF47413">
    <property type="entry name" value="lambda repressor-like DNA-binding domains"/>
    <property type="match status" value="1"/>
</dbReference>
<dbReference type="PROSITE" id="PS50943">
    <property type="entry name" value="HTH_CROC1"/>
    <property type="match status" value="1"/>
</dbReference>
<dbReference type="PANTHER" id="PTHR46558">
    <property type="entry name" value="TRACRIPTIONAL REGULATORY PROTEIN-RELATED-RELATED"/>
    <property type="match status" value="1"/>
</dbReference>
<dbReference type="Gene3D" id="1.10.260.40">
    <property type="entry name" value="lambda repressor-like DNA-binding domains"/>
    <property type="match status" value="1"/>
</dbReference>
<evidence type="ECO:0000259" key="2">
    <source>
        <dbReference type="PROSITE" id="PS50943"/>
    </source>
</evidence>
<feature type="domain" description="HTH cro/C1-type" evidence="2">
    <location>
        <begin position="26"/>
        <end position="80"/>
    </location>
</feature>
<evidence type="ECO:0000256" key="1">
    <source>
        <dbReference type="ARBA" id="ARBA00023125"/>
    </source>
</evidence>